<proteinExistence type="predicted"/>
<accession>W7TYQ0</accession>
<dbReference type="AlphaFoldDB" id="W7TYQ0"/>
<dbReference type="SUPFAM" id="SSF54236">
    <property type="entry name" value="Ubiquitin-like"/>
    <property type="match status" value="1"/>
</dbReference>
<feature type="domain" description="Ubiquitin-like" evidence="1">
    <location>
        <begin position="85"/>
        <end position="126"/>
    </location>
</feature>
<dbReference type="InterPro" id="IPR000626">
    <property type="entry name" value="Ubiquitin-like_dom"/>
</dbReference>
<sequence>MQLFVVLPAVAFTGKSRTVSLEAGPPESTTIGDLKKAIQVRSAQAYKSDIRDSSTFRPSLRLGTRNCNASSSNGSAVDNKERLGGIPAALQRLTLGGRHLRDDQTLADCVISGSVSSSLGGRHESSGACPFMDLQEQRCAFVLVYRCVVRNPTRCLSRKGREGSPQAP</sequence>
<name>W7TYQ0_9STRA</name>
<organism evidence="2 3">
    <name type="scientific">Nannochloropsis gaditana</name>
    <dbReference type="NCBI Taxonomy" id="72520"/>
    <lineage>
        <taxon>Eukaryota</taxon>
        <taxon>Sar</taxon>
        <taxon>Stramenopiles</taxon>
        <taxon>Ochrophyta</taxon>
        <taxon>Eustigmatophyceae</taxon>
        <taxon>Eustigmatales</taxon>
        <taxon>Monodopsidaceae</taxon>
        <taxon>Nannochloropsis</taxon>
    </lineage>
</organism>
<dbReference type="InterPro" id="IPR029071">
    <property type="entry name" value="Ubiquitin-like_domsf"/>
</dbReference>
<dbReference type="Proteomes" id="UP000019335">
    <property type="component" value="Chromosome 11"/>
</dbReference>
<dbReference type="Gene3D" id="3.10.20.90">
    <property type="entry name" value="Phosphatidylinositol 3-kinase Catalytic Subunit, Chain A, domain 1"/>
    <property type="match status" value="1"/>
</dbReference>
<dbReference type="EMBL" id="AZIL01000931">
    <property type="protein sequence ID" value="EWM25509.1"/>
    <property type="molecule type" value="Genomic_DNA"/>
</dbReference>
<comment type="caution">
    <text evidence="2">The sequence shown here is derived from an EMBL/GenBank/DDBJ whole genome shotgun (WGS) entry which is preliminary data.</text>
</comment>
<evidence type="ECO:0000313" key="3">
    <source>
        <dbReference type="Proteomes" id="UP000019335"/>
    </source>
</evidence>
<evidence type="ECO:0000313" key="2">
    <source>
        <dbReference type="EMBL" id="EWM25509.1"/>
    </source>
</evidence>
<reference evidence="2 3" key="1">
    <citation type="journal article" date="2014" name="Mol. Plant">
        <title>Chromosome Scale Genome Assembly and Transcriptome Profiling of Nannochloropsis gaditana in Nitrogen Depletion.</title>
        <authorList>
            <person name="Corteggiani Carpinelli E."/>
            <person name="Telatin A."/>
            <person name="Vitulo N."/>
            <person name="Forcato C."/>
            <person name="D'Angelo M."/>
            <person name="Schiavon R."/>
            <person name="Vezzi A."/>
            <person name="Giacometti G.M."/>
            <person name="Morosinotto T."/>
            <person name="Valle G."/>
        </authorList>
    </citation>
    <scope>NUCLEOTIDE SEQUENCE [LARGE SCALE GENOMIC DNA]</scope>
    <source>
        <strain evidence="2 3">B-31</strain>
    </source>
</reference>
<dbReference type="PROSITE" id="PS50053">
    <property type="entry name" value="UBIQUITIN_2"/>
    <property type="match status" value="1"/>
</dbReference>
<protein>
    <submittedName>
        <fullName evidence="2">Ubiquitin</fullName>
    </submittedName>
</protein>
<evidence type="ECO:0000259" key="1">
    <source>
        <dbReference type="PROSITE" id="PS50053"/>
    </source>
</evidence>
<gene>
    <name evidence="2" type="ORF">Naga_100032g11</name>
</gene>
<dbReference type="Pfam" id="PF00240">
    <property type="entry name" value="ubiquitin"/>
    <property type="match status" value="1"/>
</dbReference>
<dbReference type="CDD" id="cd17039">
    <property type="entry name" value="Ubl_ubiquitin_like"/>
    <property type="match status" value="1"/>
</dbReference>
<keyword evidence="3" id="KW-1185">Reference proteome</keyword>